<dbReference type="InterPro" id="IPR015422">
    <property type="entry name" value="PyrdxlP-dep_Trfase_small"/>
</dbReference>
<evidence type="ECO:0000256" key="3">
    <source>
        <dbReference type="RuleBase" id="RU004075"/>
    </source>
</evidence>
<dbReference type="GO" id="GO:0008483">
    <property type="term" value="F:transaminase activity"/>
    <property type="evidence" value="ECO:0007669"/>
    <property type="project" value="UniProtKB-KW"/>
</dbReference>
<protein>
    <submittedName>
        <fullName evidence="6">Aminotransferase class V-fold PLP-dependent enzyme</fullName>
    </submittedName>
</protein>
<accession>A0ABU9RGA3</accession>
<dbReference type="Gene3D" id="3.40.640.10">
    <property type="entry name" value="Type I PLP-dependent aspartate aminotransferase-like (Major domain)"/>
    <property type="match status" value="1"/>
</dbReference>
<keyword evidence="6" id="KW-0808">Transferase</keyword>
<dbReference type="InterPro" id="IPR000192">
    <property type="entry name" value="Aminotrans_V_dom"/>
</dbReference>
<evidence type="ECO:0000256" key="1">
    <source>
        <dbReference type="ARBA" id="ARBA00001933"/>
    </source>
</evidence>
<dbReference type="InterPro" id="IPR015424">
    <property type="entry name" value="PyrdxlP-dep_Trfase"/>
</dbReference>
<comment type="cofactor">
    <cofactor evidence="1 4">
        <name>pyridoxal 5'-phosphate</name>
        <dbReference type="ChEBI" id="CHEBI:597326"/>
    </cofactor>
</comment>
<evidence type="ECO:0000313" key="6">
    <source>
        <dbReference type="EMBL" id="MEM5346103.1"/>
    </source>
</evidence>
<keyword evidence="2" id="KW-0663">Pyridoxal phosphate</keyword>
<keyword evidence="6" id="KW-0032">Aminotransferase</keyword>
<dbReference type="InterPro" id="IPR020578">
    <property type="entry name" value="Aminotrans_V_PyrdxlP_BS"/>
</dbReference>
<dbReference type="PROSITE" id="PS00595">
    <property type="entry name" value="AA_TRANSFER_CLASS_5"/>
    <property type="match status" value="1"/>
</dbReference>
<dbReference type="PANTHER" id="PTHR43586:SF15">
    <property type="entry name" value="BLR3095 PROTEIN"/>
    <property type="match status" value="1"/>
</dbReference>
<dbReference type="InterPro" id="IPR015421">
    <property type="entry name" value="PyrdxlP-dep_Trfase_major"/>
</dbReference>
<gene>
    <name evidence="6" type="ORF">V4C56_41575</name>
</gene>
<dbReference type="Proteomes" id="UP001481677">
    <property type="component" value="Unassembled WGS sequence"/>
</dbReference>
<comment type="similarity">
    <text evidence="3">Belongs to the class-V pyridoxal-phosphate-dependent aminotransferase family.</text>
</comment>
<dbReference type="PANTHER" id="PTHR43586">
    <property type="entry name" value="CYSTEINE DESULFURASE"/>
    <property type="match status" value="1"/>
</dbReference>
<sequence length="400" mass="44201">MLVAEQQEDSLAITPFRDDAPLDISLANVREVFPITRRRAYLNNASIAPASTPVMSAMQHFMSDVRDNGRNHYPRWCDYAETAIKARVGAMIGAKQSEIAFVKNTTEGLVAVANGLQWRKGDNVLLPDIEYPSNVYCWMKLAKLGVEIRWIKAKNGRILLEDIAALMDSRTRLLSLSAVQFSSGFKQDLAAVSELCMARKVLLNLDAIQWVGNQALNLADVHVDFMSFGGHKWLLAPIGTGIFYCNEKSIDLLDPPSVGYHTVDRGEAHLDYNLEYRPGAARFEEALANFPGIWGLDAAVRMHLAVTPIAAQERISSIVTYAAESLQSQGWRIISPRSHPNETSGLLSFAKDNLDAERAEKDLSAAGVDLAVRAGALRISPSFYNNEDDIDRMMAALNGY</sequence>
<dbReference type="SUPFAM" id="SSF53383">
    <property type="entry name" value="PLP-dependent transferases"/>
    <property type="match status" value="1"/>
</dbReference>
<comment type="caution">
    <text evidence="6">The sequence shown here is derived from an EMBL/GenBank/DDBJ whole genome shotgun (WGS) entry which is preliminary data.</text>
</comment>
<dbReference type="EMBL" id="JAZHGA010000064">
    <property type="protein sequence ID" value="MEM5346103.1"/>
    <property type="molecule type" value="Genomic_DNA"/>
</dbReference>
<evidence type="ECO:0000259" key="5">
    <source>
        <dbReference type="Pfam" id="PF00266"/>
    </source>
</evidence>
<name>A0ABU9RGA3_9BURK</name>
<dbReference type="Gene3D" id="3.90.1150.10">
    <property type="entry name" value="Aspartate Aminotransferase, domain 1"/>
    <property type="match status" value="1"/>
</dbReference>
<evidence type="ECO:0000256" key="4">
    <source>
        <dbReference type="RuleBase" id="RU004504"/>
    </source>
</evidence>
<dbReference type="RefSeq" id="WP_342959759.1">
    <property type="nucleotide sequence ID" value="NZ_JAZHFZ010000064.1"/>
</dbReference>
<feature type="domain" description="Aminotransferase class V" evidence="5">
    <location>
        <begin position="41"/>
        <end position="390"/>
    </location>
</feature>
<evidence type="ECO:0000256" key="2">
    <source>
        <dbReference type="ARBA" id="ARBA00022898"/>
    </source>
</evidence>
<reference evidence="6 7" key="1">
    <citation type="submission" date="2024-01" db="EMBL/GenBank/DDBJ databases">
        <title>The diversity of rhizobia nodulating Mimosa spp. in eleven states of Brazil covering several biomes is determined by host plant, location, and edaphic factors.</title>
        <authorList>
            <person name="Rouws L."/>
            <person name="Barauna A."/>
            <person name="Beukes C."/>
            <person name="De Faria S.M."/>
            <person name="Gross E."/>
            <person name="Dos Reis Junior F.B."/>
            <person name="Simon M."/>
            <person name="Maluk M."/>
            <person name="Odee D.W."/>
            <person name="Kenicer G."/>
            <person name="Young J.P.W."/>
            <person name="Reis V.M."/>
            <person name="Zilli J."/>
            <person name="James E.K."/>
        </authorList>
    </citation>
    <scope>NUCLEOTIDE SEQUENCE [LARGE SCALE GENOMIC DNA]</scope>
    <source>
        <strain evidence="6 7">JPY530</strain>
    </source>
</reference>
<dbReference type="Pfam" id="PF00266">
    <property type="entry name" value="Aminotran_5"/>
    <property type="match status" value="1"/>
</dbReference>
<proteinExistence type="inferred from homology"/>
<organism evidence="6 7">
    <name type="scientific">Paraburkholderia azotifigens</name>
    <dbReference type="NCBI Taxonomy" id="2057004"/>
    <lineage>
        <taxon>Bacteria</taxon>
        <taxon>Pseudomonadati</taxon>
        <taxon>Pseudomonadota</taxon>
        <taxon>Betaproteobacteria</taxon>
        <taxon>Burkholderiales</taxon>
        <taxon>Burkholderiaceae</taxon>
        <taxon>Paraburkholderia</taxon>
    </lineage>
</organism>
<evidence type="ECO:0000313" key="7">
    <source>
        <dbReference type="Proteomes" id="UP001481677"/>
    </source>
</evidence>
<keyword evidence="7" id="KW-1185">Reference proteome</keyword>